<reference evidence="2" key="1">
    <citation type="journal article" date="2023" name="G3 (Bethesda)">
        <title>A reference genome for the long-term kleptoplast-retaining sea slug Elysia crispata morphotype clarki.</title>
        <authorList>
            <person name="Eastman K.E."/>
            <person name="Pendleton A.L."/>
            <person name="Shaikh M.A."/>
            <person name="Suttiyut T."/>
            <person name="Ogas R."/>
            <person name="Tomko P."/>
            <person name="Gavelis G."/>
            <person name="Widhalm J.R."/>
            <person name="Wisecaver J.H."/>
        </authorList>
    </citation>
    <scope>NUCLEOTIDE SEQUENCE</scope>
    <source>
        <strain evidence="2">ECLA1</strain>
    </source>
</reference>
<feature type="region of interest" description="Disordered" evidence="1">
    <location>
        <begin position="99"/>
        <end position="130"/>
    </location>
</feature>
<evidence type="ECO:0000313" key="2">
    <source>
        <dbReference type="EMBL" id="KAK3796950.1"/>
    </source>
</evidence>
<feature type="region of interest" description="Disordered" evidence="1">
    <location>
        <begin position="253"/>
        <end position="282"/>
    </location>
</feature>
<name>A0AAE1E811_9GAST</name>
<protein>
    <submittedName>
        <fullName evidence="2">Uncharacterized protein</fullName>
    </submittedName>
</protein>
<organism evidence="2 3">
    <name type="scientific">Elysia crispata</name>
    <name type="common">lettuce slug</name>
    <dbReference type="NCBI Taxonomy" id="231223"/>
    <lineage>
        <taxon>Eukaryota</taxon>
        <taxon>Metazoa</taxon>
        <taxon>Spiralia</taxon>
        <taxon>Lophotrochozoa</taxon>
        <taxon>Mollusca</taxon>
        <taxon>Gastropoda</taxon>
        <taxon>Heterobranchia</taxon>
        <taxon>Euthyneura</taxon>
        <taxon>Panpulmonata</taxon>
        <taxon>Sacoglossa</taxon>
        <taxon>Placobranchoidea</taxon>
        <taxon>Plakobranchidae</taxon>
        <taxon>Elysia</taxon>
    </lineage>
</organism>
<comment type="caution">
    <text evidence="2">The sequence shown here is derived from an EMBL/GenBank/DDBJ whole genome shotgun (WGS) entry which is preliminary data.</text>
</comment>
<evidence type="ECO:0000256" key="1">
    <source>
        <dbReference type="SAM" id="MobiDB-lite"/>
    </source>
</evidence>
<sequence>MARNEEKQLARLNRFYLQQQKEEELRKRPPRPRLEVLSTLDDVKKWIPSILKDIEFYVKQMEVSCYPKKTIEQFEQRINHLRGEYKAFVRKAHELEPDLSATPWSDRPYSSKRQKLSKNEGNSGADAEPLTTTDAASCKIGSKVTSFVPLSTPLLLQVKSCPEFYGCRKSGHHASPEMSVVNQDQPLDFDFTGTKELGHTELLGSASSCTDDACNDMRLNGQKASEGDTYSDLMNKENGVSIQRNSICSDEVSSLKSTSSGSCSVNQSLNLPYSDSSSDEET</sequence>
<proteinExistence type="predicted"/>
<gene>
    <name evidence="2" type="ORF">RRG08_032252</name>
</gene>
<dbReference type="Proteomes" id="UP001283361">
    <property type="component" value="Unassembled WGS sequence"/>
</dbReference>
<accession>A0AAE1E811</accession>
<evidence type="ECO:0000313" key="3">
    <source>
        <dbReference type="Proteomes" id="UP001283361"/>
    </source>
</evidence>
<dbReference type="AlphaFoldDB" id="A0AAE1E811"/>
<keyword evidence="3" id="KW-1185">Reference proteome</keyword>
<dbReference type="EMBL" id="JAWDGP010000828">
    <property type="protein sequence ID" value="KAK3796950.1"/>
    <property type="molecule type" value="Genomic_DNA"/>
</dbReference>
<dbReference type="GO" id="GO:0000350">
    <property type="term" value="P:generation of catalytic spliceosome for second transesterification step"/>
    <property type="evidence" value="ECO:0007669"/>
    <property type="project" value="InterPro"/>
</dbReference>
<feature type="compositionally biased region" description="Polar residues" evidence="1">
    <location>
        <begin position="265"/>
        <end position="276"/>
    </location>
</feature>
<dbReference type="InterPro" id="IPR009360">
    <property type="entry name" value="Isy1"/>
</dbReference>
<feature type="compositionally biased region" description="Low complexity" evidence="1">
    <location>
        <begin position="254"/>
        <end position="264"/>
    </location>
</feature>
<dbReference type="Pfam" id="PF06246">
    <property type="entry name" value="Isy1"/>
    <property type="match status" value="1"/>
</dbReference>